<gene>
    <name evidence="3" type="ORF">METZ01_LOCUS490810</name>
</gene>
<dbReference type="InterPro" id="IPR001075">
    <property type="entry name" value="NIF_FeS_clus_asmbl_NifU_C"/>
</dbReference>
<dbReference type="PANTHER" id="PTHR11178">
    <property type="entry name" value="IRON-SULFUR CLUSTER SCAFFOLD PROTEIN NFU-RELATED"/>
    <property type="match status" value="1"/>
</dbReference>
<feature type="non-terminal residue" evidence="3">
    <location>
        <position position="219"/>
    </location>
</feature>
<protein>
    <recommendedName>
        <fullName evidence="2">Scaffold protein Nfu/NifU N-terminal domain-containing protein</fullName>
    </recommendedName>
</protein>
<organism evidence="3">
    <name type="scientific">marine metagenome</name>
    <dbReference type="NCBI Taxonomy" id="408172"/>
    <lineage>
        <taxon>unclassified sequences</taxon>
        <taxon>metagenomes</taxon>
        <taxon>ecological metagenomes</taxon>
    </lineage>
</organism>
<name>A0A383D075_9ZZZZ</name>
<evidence type="ECO:0000259" key="2">
    <source>
        <dbReference type="SMART" id="SM00932"/>
    </source>
</evidence>
<evidence type="ECO:0000256" key="1">
    <source>
        <dbReference type="ARBA" id="ARBA00006420"/>
    </source>
</evidence>
<dbReference type="GO" id="GO:0016226">
    <property type="term" value="P:iron-sulfur cluster assembly"/>
    <property type="evidence" value="ECO:0007669"/>
    <property type="project" value="InterPro"/>
</dbReference>
<dbReference type="PANTHER" id="PTHR11178:SF1">
    <property type="entry name" value="NFU1 IRON-SULFUR CLUSTER SCAFFOLD HOMOLOG, MITOCHONDRIAL"/>
    <property type="match status" value="1"/>
</dbReference>
<dbReference type="Pfam" id="PF08712">
    <property type="entry name" value="Nfu_N"/>
    <property type="match status" value="1"/>
</dbReference>
<dbReference type="Gene3D" id="3.30.300.130">
    <property type="entry name" value="Fe-S cluster assembly (FSCA)"/>
    <property type="match status" value="1"/>
</dbReference>
<dbReference type="EMBL" id="UINC01213264">
    <property type="protein sequence ID" value="SVE37956.1"/>
    <property type="molecule type" value="Genomic_DNA"/>
</dbReference>
<dbReference type="SMART" id="SM00932">
    <property type="entry name" value="Nfu_N"/>
    <property type="match status" value="1"/>
</dbReference>
<dbReference type="InterPro" id="IPR014824">
    <property type="entry name" value="Nfu/NifU_N"/>
</dbReference>
<dbReference type="SUPFAM" id="SSF110836">
    <property type="entry name" value="Hypothetical protein SAV1430"/>
    <property type="match status" value="1"/>
</dbReference>
<proteinExistence type="inferred from homology"/>
<feature type="domain" description="Scaffold protein Nfu/NifU N-terminal" evidence="2">
    <location>
        <begin position="43"/>
        <end position="129"/>
    </location>
</feature>
<dbReference type="InterPro" id="IPR036498">
    <property type="entry name" value="Nfu/NifU_N_sf"/>
</dbReference>
<evidence type="ECO:0000313" key="3">
    <source>
        <dbReference type="EMBL" id="SVE37956.1"/>
    </source>
</evidence>
<dbReference type="SUPFAM" id="SSF117916">
    <property type="entry name" value="Fe-S cluster assembly (FSCA) domain-like"/>
    <property type="match status" value="1"/>
</dbReference>
<accession>A0A383D075</accession>
<dbReference type="InterPro" id="IPR034904">
    <property type="entry name" value="FSCA_dom_sf"/>
</dbReference>
<sequence length="219" mass="24205">MSAFRAWLQKWFGIPLEKNSPYRRRTTMSSESNPEKKGSFHVLRVQPTPNPDAFQFVMNSPLIASGTKTFDSADEAKSDPFAEALFQIFGVENVFLQENYVTVTKSSTTGWHTIFETISKAIENHLTFYEISKSAEDEDKKGGSILDDFKKEDFEKCSDAKKALVIDAILDKAIRPALANDGGGLDILGIEGNTVKIHYQGACGSCPSSTSGTLQYIET</sequence>
<dbReference type="GO" id="GO:0051536">
    <property type="term" value="F:iron-sulfur cluster binding"/>
    <property type="evidence" value="ECO:0007669"/>
    <property type="project" value="InterPro"/>
</dbReference>
<dbReference type="Gene3D" id="3.30.1370.70">
    <property type="entry name" value="Scaffold protein Nfu/NifU, N-terminal domain"/>
    <property type="match status" value="1"/>
</dbReference>
<dbReference type="Pfam" id="PF01106">
    <property type="entry name" value="NifU"/>
    <property type="match status" value="1"/>
</dbReference>
<dbReference type="GO" id="GO:0005506">
    <property type="term" value="F:iron ion binding"/>
    <property type="evidence" value="ECO:0007669"/>
    <property type="project" value="InterPro"/>
</dbReference>
<reference evidence="3" key="1">
    <citation type="submission" date="2018-05" db="EMBL/GenBank/DDBJ databases">
        <authorList>
            <person name="Lanie J.A."/>
            <person name="Ng W.-L."/>
            <person name="Kazmierczak K.M."/>
            <person name="Andrzejewski T.M."/>
            <person name="Davidsen T.M."/>
            <person name="Wayne K.J."/>
            <person name="Tettelin H."/>
            <person name="Glass J.I."/>
            <person name="Rusch D."/>
            <person name="Podicherti R."/>
            <person name="Tsui H.-C.T."/>
            <person name="Winkler M.E."/>
        </authorList>
    </citation>
    <scope>NUCLEOTIDE SEQUENCE</scope>
</reference>
<dbReference type="AlphaFoldDB" id="A0A383D075"/>
<comment type="similarity">
    <text evidence="1">Belongs to the NifU family.</text>
</comment>